<dbReference type="EMBL" id="GBEZ01005494">
    <property type="protein sequence ID" value="JAC79818.1"/>
    <property type="molecule type" value="Transcribed_RNA"/>
</dbReference>
<dbReference type="SUPFAM" id="SSF52833">
    <property type="entry name" value="Thioredoxin-like"/>
    <property type="match status" value="1"/>
</dbReference>
<dbReference type="InterPro" id="IPR013766">
    <property type="entry name" value="Thioredoxin_domain"/>
</dbReference>
<accession>A0A061S6D5</accession>
<dbReference type="Pfam" id="PF00085">
    <property type="entry name" value="Thioredoxin"/>
    <property type="match status" value="1"/>
</dbReference>
<reference evidence="3" key="1">
    <citation type="submission" date="2014-05" db="EMBL/GenBank/DDBJ databases">
        <title>The transcriptome of the halophilic microalga Tetraselmis sp. GSL018 isolated from the Great Salt Lake, Utah.</title>
        <authorList>
            <person name="Jinkerson R.E."/>
            <person name="D'Adamo S."/>
            <person name="Posewitz M.C."/>
        </authorList>
    </citation>
    <scope>NUCLEOTIDE SEQUENCE</scope>
    <source>
        <strain evidence="3">GSL018</strain>
    </source>
</reference>
<sequence>MFLSRSLAQLFKSSAQTFVSEARPSKAALQILQTCRVMSTGEGNVTEMSSTDEFNTYVDSGNLVVADFTATWCGPCRMVAPFFQQLSADFPSTKFVKVDIDNDTLQQTVMQENISSVPTFILYKDRKMVSRIVGADIQALRRAVEANSK</sequence>
<dbReference type="FunFam" id="3.40.30.10:FF:000245">
    <property type="entry name" value="Thioredoxin"/>
    <property type="match status" value="1"/>
</dbReference>
<protein>
    <submittedName>
        <fullName evidence="3">Thioredoxin 1</fullName>
    </submittedName>
</protein>
<dbReference type="InterPro" id="IPR036249">
    <property type="entry name" value="Thioredoxin-like_sf"/>
</dbReference>
<dbReference type="InterPro" id="IPR017937">
    <property type="entry name" value="Thioredoxin_CS"/>
</dbReference>
<gene>
    <name evidence="3" type="primary">TRXA</name>
    <name evidence="3" type="ORF">TSPGSL018_11769</name>
</gene>
<dbReference type="PANTHER" id="PTHR46115">
    <property type="entry name" value="THIOREDOXIN-LIKE PROTEIN 1"/>
    <property type="match status" value="1"/>
</dbReference>
<dbReference type="PROSITE" id="PS00194">
    <property type="entry name" value="THIOREDOXIN_1"/>
    <property type="match status" value="1"/>
</dbReference>
<organism evidence="3">
    <name type="scientific">Tetraselmis sp. GSL018</name>
    <dbReference type="NCBI Taxonomy" id="582737"/>
    <lineage>
        <taxon>Eukaryota</taxon>
        <taxon>Viridiplantae</taxon>
        <taxon>Chlorophyta</taxon>
        <taxon>core chlorophytes</taxon>
        <taxon>Chlorodendrophyceae</taxon>
        <taxon>Chlorodendrales</taxon>
        <taxon>Chlorodendraceae</taxon>
        <taxon>Tetraselmis</taxon>
    </lineage>
</organism>
<proteinExistence type="predicted"/>
<evidence type="ECO:0000256" key="1">
    <source>
        <dbReference type="ARBA" id="ARBA00023157"/>
    </source>
</evidence>
<dbReference type="AlphaFoldDB" id="A0A061S6D5"/>
<feature type="domain" description="Thioredoxin" evidence="2">
    <location>
        <begin position="22"/>
        <end position="149"/>
    </location>
</feature>
<evidence type="ECO:0000259" key="2">
    <source>
        <dbReference type="PROSITE" id="PS51352"/>
    </source>
</evidence>
<dbReference type="CDD" id="cd02947">
    <property type="entry name" value="TRX_family"/>
    <property type="match status" value="1"/>
</dbReference>
<dbReference type="PROSITE" id="PS51352">
    <property type="entry name" value="THIOREDOXIN_2"/>
    <property type="match status" value="1"/>
</dbReference>
<evidence type="ECO:0000313" key="3">
    <source>
        <dbReference type="EMBL" id="JAC79818.1"/>
    </source>
</evidence>
<name>A0A061S6D5_9CHLO</name>
<dbReference type="PRINTS" id="PR00421">
    <property type="entry name" value="THIOREDOXIN"/>
</dbReference>
<keyword evidence="1" id="KW-1015">Disulfide bond</keyword>
<dbReference type="Gene3D" id="3.40.30.10">
    <property type="entry name" value="Glutaredoxin"/>
    <property type="match status" value="1"/>
</dbReference>